<dbReference type="InterPro" id="IPR007695">
    <property type="entry name" value="DNA_mismatch_repair_MutS-lik_N"/>
</dbReference>
<dbReference type="GO" id="GO:0005524">
    <property type="term" value="F:ATP binding"/>
    <property type="evidence" value="ECO:0007669"/>
    <property type="project" value="UniProtKB-KW"/>
</dbReference>
<proteinExistence type="inferred from homology"/>
<dbReference type="PANTHER" id="PTHR11361:SF34">
    <property type="entry name" value="DNA MISMATCH REPAIR PROTEIN MSH1, MITOCHONDRIAL"/>
    <property type="match status" value="1"/>
</dbReference>
<reference evidence="11 12" key="1">
    <citation type="submission" date="2018-12" db="EMBL/GenBank/DDBJ databases">
        <authorList>
            <person name="Tiukova I."/>
            <person name="Dainat J."/>
        </authorList>
    </citation>
    <scope>NUCLEOTIDE SEQUENCE [LARGE SCALE GENOMIC DNA]</scope>
</reference>
<dbReference type="InterPro" id="IPR007860">
    <property type="entry name" value="DNA_mmatch_repair_MutS_con_dom"/>
</dbReference>
<dbReference type="InterPro" id="IPR036187">
    <property type="entry name" value="DNA_mismatch_repair_MutS_sf"/>
</dbReference>
<dbReference type="GO" id="GO:0030983">
    <property type="term" value="F:mismatched DNA binding"/>
    <property type="evidence" value="ECO:0007669"/>
    <property type="project" value="InterPro"/>
</dbReference>
<keyword evidence="4" id="KW-0067">ATP-binding</keyword>
<gene>
    <name evidence="11" type="ORF">BRENAR_LOCUS4130</name>
</gene>
<evidence type="ECO:0000256" key="2">
    <source>
        <dbReference type="ARBA" id="ARBA00022741"/>
    </source>
</evidence>
<dbReference type="Gene3D" id="3.40.50.300">
    <property type="entry name" value="P-loop containing nucleotide triphosphate hydrolases"/>
    <property type="match status" value="1"/>
</dbReference>
<dbReference type="PIRSF" id="PIRSF037677">
    <property type="entry name" value="DNA_mis_repair_Msh6"/>
    <property type="match status" value="1"/>
</dbReference>
<keyword evidence="12" id="KW-1185">Reference proteome</keyword>
<dbReference type="OrthoDB" id="2534523at2759"/>
<sequence length="954" mass="107893">MSWRYLAKVREASKVNLSDIEIVTAKVDQLDSLKEQVERPRMRMTKSDKHGRSSKAGKSDRSNRANGSAQGAQKAAPIVDRGAITADNSLTDFYQEMKAIIDKYSHRIDGEYVVLVQVGSFYELYFEQAERHANMLGLTLTKKKLKNQDVSFAGFPDYKLDKYLKIIFTEGLKAVICDQKRNGFDNVIKRPIDRLVTPGTVVDDGLRDYHRNNFLLAITFPDDPFKTEIPDGKIGLAWCDVTLGSFHVLETNFNDLMAAITRINPSEIVVNNSFKIDYLASGRWLPQFADLRRYYITKFSIPSTKKHIEEFTGRFSENKRLIISTFDDLKMKELSASKLLLYYLDECIPNYVTSFQLPARSFPNEVMHIDPRAAQDLELTETIRGGLRVGALANIIDRTQTNPGARLLNSWLLMPSTDISEIKKRQKVVSIMLRYEDFTEDLVVLLRKTSDTSRIIRRVDNNRAELSEYLELSSTVFLLEEIYKIASETPQILKVISPLFEKFNSTPQIHKLALLIKRTVDPNAPSKAESIGFNGFRLDTDITRHSWRIQRLASKRLSELRNTYDTYLEEYDALHALMKTKLEVFGYTGGLRLIRHLRTGEFLVELKSSSKSLSTVVDEISMKHKEKTKTSVKLVVPEWEELGRKLIHLESDILLEESLIMRDLERKIFSLANSLKDISPIIEFLDTTQSFANLAREKNLVCPEVDSSTDFEIAEGRHLVVEEGLKDRSLGVENFTSNSCSLKSGRAWIITGPNMGGKSTFLRQNALIAILAQIGSFVPAVSARIGIIDKIFTRVGSSDSIFKNQSTFMVEMNETAIILRESTEKSLVIVDELGRGTSTGEGVAIAFASLLTMVKTNSSKVLFATHFGPELFDKIQSCPELDDCIEFYRSELKKIDSNVLPIDEKIVFNHKLKRGLSVHSHALEIAELAGFPASTLRIAVHSLGRSGEREITVE</sequence>
<evidence type="ECO:0000259" key="10">
    <source>
        <dbReference type="PROSITE" id="PS00486"/>
    </source>
</evidence>
<dbReference type="Proteomes" id="UP000290900">
    <property type="component" value="Unassembled WGS sequence"/>
</dbReference>
<comment type="similarity">
    <text evidence="1">Belongs to the DNA mismatch repair MutS family.</text>
</comment>
<evidence type="ECO:0000256" key="7">
    <source>
        <dbReference type="ARBA" id="ARBA00025373"/>
    </source>
</evidence>
<dbReference type="GO" id="GO:0043504">
    <property type="term" value="P:mitochondrial DNA repair"/>
    <property type="evidence" value="ECO:0007669"/>
    <property type="project" value="TreeGrafter"/>
</dbReference>
<evidence type="ECO:0000256" key="1">
    <source>
        <dbReference type="ARBA" id="ARBA00006271"/>
    </source>
</evidence>
<evidence type="ECO:0000256" key="3">
    <source>
        <dbReference type="ARBA" id="ARBA00022763"/>
    </source>
</evidence>
<dbReference type="InterPro" id="IPR036678">
    <property type="entry name" value="MutS_con_dom_sf"/>
</dbReference>
<dbReference type="AlphaFoldDB" id="A0A448YR29"/>
<organism evidence="11 12">
    <name type="scientific">Brettanomyces naardenensis</name>
    <name type="common">Yeast</name>
    <dbReference type="NCBI Taxonomy" id="13370"/>
    <lineage>
        <taxon>Eukaryota</taxon>
        <taxon>Fungi</taxon>
        <taxon>Dikarya</taxon>
        <taxon>Ascomycota</taxon>
        <taxon>Saccharomycotina</taxon>
        <taxon>Pichiomycetes</taxon>
        <taxon>Pichiales</taxon>
        <taxon>Pichiaceae</taxon>
        <taxon>Brettanomyces</taxon>
    </lineage>
</organism>
<evidence type="ECO:0000256" key="8">
    <source>
        <dbReference type="ARBA" id="ARBA00025902"/>
    </source>
</evidence>
<dbReference type="SUPFAM" id="SSF55271">
    <property type="entry name" value="DNA repair protein MutS, domain I"/>
    <property type="match status" value="1"/>
</dbReference>
<dbReference type="SUPFAM" id="SSF52540">
    <property type="entry name" value="P-loop containing nucleoside triphosphate hydrolases"/>
    <property type="match status" value="1"/>
</dbReference>
<dbReference type="GO" id="GO:0006298">
    <property type="term" value="P:mismatch repair"/>
    <property type="evidence" value="ECO:0007669"/>
    <property type="project" value="InterPro"/>
</dbReference>
<dbReference type="InterPro" id="IPR016151">
    <property type="entry name" value="DNA_mismatch_repair_MutS_N"/>
</dbReference>
<dbReference type="InterPro" id="IPR000432">
    <property type="entry name" value="DNA_mismatch_repair_MutS_C"/>
</dbReference>
<dbReference type="InterPro" id="IPR027417">
    <property type="entry name" value="P-loop_NTPase"/>
</dbReference>
<feature type="compositionally biased region" description="Basic and acidic residues" evidence="9">
    <location>
        <begin position="34"/>
        <end position="63"/>
    </location>
</feature>
<dbReference type="SUPFAM" id="SSF53150">
    <property type="entry name" value="DNA repair protein MutS, domain II"/>
    <property type="match status" value="1"/>
</dbReference>
<dbReference type="InterPro" id="IPR017261">
    <property type="entry name" value="DNA_mismatch_repair_MutS/MSH"/>
</dbReference>
<dbReference type="Pfam" id="PF00488">
    <property type="entry name" value="MutS_V"/>
    <property type="match status" value="1"/>
</dbReference>
<dbReference type="FunCoup" id="A0A448YR29">
    <property type="interactions" value="23"/>
</dbReference>
<dbReference type="SMART" id="SM00534">
    <property type="entry name" value="MUTSac"/>
    <property type="match status" value="1"/>
</dbReference>
<dbReference type="Gene3D" id="1.10.1420.10">
    <property type="match status" value="2"/>
</dbReference>
<comment type="function">
    <text evidence="7">Component of the post-replicative DNA mismatch repair system (MMR). Heterodimerizes with MSH2 to form MutS beta, which binds to DNA mismatches thereby initiating DNA repair. MSH3 provides substrate-binding and substrate specificity to the complex. When bound, the MutS beta heterodimer bends the DNA helix and shields approximately 20 base pairs. Acts mainly to repair insertion-deletion loops (IDLs) from 2 to 13 nucleotides in size, but can also repair base-base and single insertion-deletion mismatches that occur during replication. After mismatch binding, forms a ternary complex with the MutL alpha heterodimer, which is thought to be responsible for directing the downstream MMR events, including strand discrimination, excision, and resynthesis. ATP binding and hydrolysis play a pivotal role in mismatch repair functions.</text>
</comment>
<evidence type="ECO:0000256" key="6">
    <source>
        <dbReference type="ARBA" id="ARBA00023204"/>
    </source>
</evidence>
<keyword evidence="3" id="KW-0227">DNA damage</keyword>
<dbReference type="Pfam" id="PF01624">
    <property type="entry name" value="MutS_I"/>
    <property type="match status" value="1"/>
</dbReference>
<dbReference type="GO" id="GO:0005634">
    <property type="term" value="C:nucleus"/>
    <property type="evidence" value="ECO:0007669"/>
    <property type="project" value="TreeGrafter"/>
</dbReference>
<dbReference type="PROSITE" id="PS00486">
    <property type="entry name" value="DNA_MISMATCH_REPAIR_2"/>
    <property type="match status" value="1"/>
</dbReference>
<dbReference type="InParanoid" id="A0A448YR29"/>
<dbReference type="EMBL" id="CAACVR010000045">
    <property type="protein sequence ID" value="VEU23399.1"/>
    <property type="molecule type" value="Genomic_DNA"/>
</dbReference>
<accession>A0A448YR29</accession>
<dbReference type="InterPro" id="IPR045076">
    <property type="entry name" value="MutS"/>
</dbReference>
<feature type="domain" description="DNA mismatch repair proteins mutS family" evidence="10">
    <location>
        <begin position="826"/>
        <end position="842"/>
    </location>
</feature>
<evidence type="ECO:0000256" key="5">
    <source>
        <dbReference type="ARBA" id="ARBA00023125"/>
    </source>
</evidence>
<dbReference type="PANTHER" id="PTHR11361">
    <property type="entry name" value="DNA MISMATCH REPAIR PROTEIN MUTS FAMILY MEMBER"/>
    <property type="match status" value="1"/>
</dbReference>
<name>A0A448YR29_BRENA</name>
<comment type="subunit">
    <text evidence="8">Heterodimer consisting of MSH2-MSH3 (MutS beta). Forms a ternary complex with MutL alpha (MLH1-PMS1).</text>
</comment>
<keyword evidence="2" id="KW-0547">Nucleotide-binding</keyword>
<keyword evidence="6" id="KW-0234">DNA repair</keyword>
<dbReference type="Gene3D" id="3.30.420.110">
    <property type="entry name" value="MutS, connector domain"/>
    <property type="match status" value="1"/>
</dbReference>
<dbReference type="Pfam" id="PF05188">
    <property type="entry name" value="MutS_II"/>
    <property type="match status" value="1"/>
</dbReference>
<dbReference type="Gene3D" id="3.40.1170.10">
    <property type="entry name" value="DNA repair protein MutS, domain I"/>
    <property type="match status" value="1"/>
</dbReference>
<keyword evidence="5" id="KW-0238">DNA-binding</keyword>
<dbReference type="Pfam" id="PF05192">
    <property type="entry name" value="MutS_III"/>
    <property type="match status" value="1"/>
</dbReference>
<dbReference type="GO" id="GO:0140664">
    <property type="term" value="F:ATP-dependent DNA damage sensor activity"/>
    <property type="evidence" value="ECO:0007669"/>
    <property type="project" value="InterPro"/>
</dbReference>
<evidence type="ECO:0000313" key="11">
    <source>
        <dbReference type="EMBL" id="VEU23399.1"/>
    </source>
</evidence>
<dbReference type="STRING" id="13370.A0A448YR29"/>
<dbReference type="GO" id="GO:0005739">
    <property type="term" value="C:mitochondrion"/>
    <property type="evidence" value="ECO:0007669"/>
    <property type="project" value="TreeGrafter"/>
</dbReference>
<feature type="region of interest" description="Disordered" evidence="9">
    <location>
        <begin position="34"/>
        <end position="76"/>
    </location>
</feature>
<dbReference type="InterPro" id="IPR007696">
    <property type="entry name" value="DNA_mismatch_repair_MutS_core"/>
</dbReference>
<evidence type="ECO:0000256" key="4">
    <source>
        <dbReference type="ARBA" id="ARBA00022840"/>
    </source>
</evidence>
<protein>
    <submittedName>
        <fullName evidence="11">DEKNAAC104674</fullName>
    </submittedName>
</protein>
<evidence type="ECO:0000256" key="9">
    <source>
        <dbReference type="SAM" id="MobiDB-lite"/>
    </source>
</evidence>
<dbReference type="NCBIfam" id="NF003810">
    <property type="entry name" value="PRK05399.1"/>
    <property type="match status" value="1"/>
</dbReference>
<dbReference type="SUPFAM" id="SSF48334">
    <property type="entry name" value="DNA repair protein MutS, domain III"/>
    <property type="match status" value="1"/>
</dbReference>
<evidence type="ECO:0000313" key="12">
    <source>
        <dbReference type="Proteomes" id="UP000290900"/>
    </source>
</evidence>
<dbReference type="SMART" id="SM00533">
    <property type="entry name" value="MUTSd"/>
    <property type="match status" value="1"/>
</dbReference>